<evidence type="ECO:0000256" key="1">
    <source>
        <dbReference type="ARBA" id="ARBA00004906"/>
    </source>
</evidence>
<dbReference type="InterPro" id="IPR044066">
    <property type="entry name" value="TRIAD_supradom"/>
</dbReference>
<dbReference type="CDD" id="cd20353">
    <property type="entry name" value="Rcat_RBR_RNF216"/>
    <property type="match status" value="1"/>
</dbReference>
<dbReference type="RefSeq" id="XP_009063111.1">
    <property type="nucleotide sequence ID" value="XM_009064863.1"/>
</dbReference>
<evidence type="ECO:0000256" key="2">
    <source>
        <dbReference type="ARBA" id="ARBA00022679"/>
    </source>
</evidence>
<evidence type="ECO:0000313" key="9">
    <source>
        <dbReference type="EMBL" id="ESO86150.1"/>
    </source>
</evidence>
<dbReference type="Pfam" id="PF26200">
    <property type="entry name" value="Rcat_RNF216"/>
    <property type="match status" value="1"/>
</dbReference>
<dbReference type="PROSITE" id="PS51873">
    <property type="entry name" value="TRIAD"/>
    <property type="match status" value="1"/>
</dbReference>
<evidence type="ECO:0000256" key="7">
    <source>
        <dbReference type="ARBA" id="ARBA00022833"/>
    </source>
</evidence>
<dbReference type="HOGENOM" id="CLU_009961_0_2_1"/>
<accession>V3ZU86</accession>
<dbReference type="GO" id="GO:0016740">
    <property type="term" value="F:transferase activity"/>
    <property type="evidence" value="ECO:0007669"/>
    <property type="project" value="UniProtKB-KW"/>
</dbReference>
<evidence type="ECO:0000259" key="8">
    <source>
        <dbReference type="PROSITE" id="PS51873"/>
    </source>
</evidence>
<dbReference type="InterPro" id="IPR051628">
    <property type="entry name" value="LUBAC_E3_Ligases"/>
</dbReference>
<dbReference type="EMBL" id="KB203149">
    <property type="protein sequence ID" value="ESO86150.1"/>
    <property type="molecule type" value="Genomic_DNA"/>
</dbReference>
<feature type="domain" description="RING-type" evidence="8">
    <location>
        <begin position="19"/>
        <end position="225"/>
    </location>
</feature>
<evidence type="ECO:0000256" key="6">
    <source>
        <dbReference type="ARBA" id="ARBA00022786"/>
    </source>
</evidence>
<keyword evidence="2" id="KW-0808">Transferase</keyword>
<feature type="non-terminal residue" evidence="9">
    <location>
        <position position="1"/>
    </location>
</feature>
<dbReference type="InterPro" id="IPR002867">
    <property type="entry name" value="IBR_dom"/>
</dbReference>
<dbReference type="AlphaFoldDB" id="V3ZU86"/>
<dbReference type="CDD" id="cd20339">
    <property type="entry name" value="BRcat_RBR_RNF216"/>
    <property type="match status" value="1"/>
</dbReference>
<dbReference type="Gene3D" id="1.20.120.1750">
    <property type="match status" value="1"/>
</dbReference>
<dbReference type="PANTHER" id="PTHR22770:SF47">
    <property type="entry name" value="E3 UBIQUITIN-PROTEIN LIGASE RNF216"/>
    <property type="match status" value="1"/>
</dbReference>
<dbReference type="CTD" id="20232988"/>
<dbReference type="InterPro" id="IPR013083">
    <property type="entry name" value="Znf_RING/FYVE/PHD"/>
</dbReference>
<dbReference type="SMART" id="SM00647">
    <property type="entry name" value="IBR"/>
    <property type="match status" value="1"/>
</dbReference>
<sequence>KEIEEEKKLRIDEARKNGELYECGCCFDDEVLFEDMATCADGHLFCKECIRRSTEAAIGDAKVKFPCLTGSCEHDIPLSVLQNIVSPNLFSNILRKLQEEELRLADIPDLVSCPFCSFATVMPDPADKVFKCLNPECLKETCRYCQEPNHVPLKCNEVEKKTETDMRTFIENKISESMLRTCTTCKKRFFKDFGCNKMTCTCGTTMCYVCREPNIDYDHFNANGG</sequence>
<keyword evidence="7" id="KW-0862">Zinc</keyword>
<dbReference type="KEGG" id="lgi:LOTGIDRAFT_129699"/>
<keyword evidence="6" id="KW-0833">Ubl conjugation pathway</keyword>
<proteinExistence type="predicted"/>
<keyword evidence="4" id="KW-0677">Repeat</keyword>
<dbReference type="STRING" id="225164.V3ZU86"/>
<dbReference type="GO" id="GO:0008270">
    <property type="term" value="F:zinc ion binding"/>
    <property type="evidence" value="ECO:0007669"/>
    <property type="project" value="UniProtKB-KW"/>
</dbReference>
<evidence type="ECO:0000313" key="10">
    <source>
        <dbReference type="Proteomes" id="UP000030746"/>
    </source>
</evidence>
<dbReference type="InterPro" id="IPR047544">
    <property type="entry name" value="RING-HC_RBR_RNF216"/>
</dbReference>
<dbReference type="OrthoDB" id="10009520at2759"/>
<organism evidence="9 10">
    <name type="scientific">Lottia gigantea</name>
    <name type="common">Giant owl limpet</name>
    <dbReference type="NCBI Taxonomy" id="225164"/>
    <lineage>
        <taxon>Eukaryota</taxon>
        <taxon>Metazoa</taxon>
        <taxon>Spiralia</taxon>
        <taxon>Lophotrochozoa</taxon>
        <taxon>Mollusca</taxon>
        <taxon>Gastropoda</taxon>
        <taxon>Patellogastropoda</taxon>
        <taxon>Lottioidea</taxon>
        <taxon>Lottiidae</taxon>
        <taxon>Lottia</taxon>
    </lineage>
</organism>
<keyword evidence="3" id="KW-0479">Metal-binding</keyword>
<evidence type="ECO:0000256" key="5">
    <source>
        <dbReference type="ARBA" id="ARBA00022771"/>
    </source>
</evidence>
<keyword evidence="5" id="KW-0863">Zinc-finger</keyword>
<dbReference type="OMA" id="VISCRKC"/>
<reference evidence="9 10" key="1">
    <citation type="journal article" date="2013" name="Nature">
        <title>Insights into bilaterian evolution from three spiralian genomes.</title>
        <authorList>
            <person name="Simakov O."/>
            <person name="Marletaz F."/>
            <person name="Cho S.J."/>
            <person name="Edsinger-Gonzales E."/>
            <person name="Havlak P."/>
            <person name="Hellsten U."/>
            <person name="Kuo D.H."/>
            <person name="Larsson T."/>
            <person name="Lv J."/>
            <person name="Arendt D."/>
            <person name="Savage R."/>
            <person name="Osoegawa K."/>
            <person name="de Jong P."/>
            <person name="Grimwood J."/>
            <person name="Chapman J.A."/>
            <person name="Shapiro H."/>
            <person name="Aerts A."/>
            <person name="Otillar R.P."/>
            <person name="Terry A.Y."/>
            <person name="Boore J.L."/>
            <person name="Grigoriev I.V."/>
            <person name="Lindberg D.R."/>
            <person name="Seaver E.C."/>
            <person name="Weisblat D.A."/>
            <person name="Putnam N.H."/>
            <person name="Rokhsar D.S."/>
        </authorList>
    </citation>
    <scope>NUCLEOTIDE SEQUENCE [LARGE SCALE GENOMIC DNA]</scope>
</reference>
<comment type="pathway">
    <text evidence="1">Protein modification; protein ubiquitination.</text>
</comment>
<dbReference type="Pfam" id="PF26191">
    <property type="entry name" value="RING-HC_RBR_RNF216"/>
    <property type="match status" value="1"/>
</dbReference>
<dbReference type="InterPro" id="IPR047546">
    <property type="entry name" value="Rcat_RBR_RNF216"/>
</dbReference>
<gene>
    <name evidence="9" type="ORF">LOTGIDRAFT_129699</name>
</gene>
<dbReference type="InterPro" id="IPR047545">
    <property type="entry name" value="BRcat_RBR_RNF216"/>
</dbReference>
<dbReference type="PANTHER" id="PTHR22770">
    <property type="entry name" value="UBIQUITIN CONJUGATING ENZYME 7 INTERACTING PROTEIN-RELATED"/>
    <property type="match status" value="1"/>
</dbReference>
<name>V3ZU86_LOTGI</name>
<dbReference type="GeneID" id="20232988"/>
<dbReference type="SUPFAM" id="SSF57850">
    <property type="entry name" value="RING/U-box"/>
    <property type="match status" value="3"/>
</dbReference>
<dbReference type="Proteomes" id="UP000030746">
    <property type="component" value="Unassembled WGS sequence"/>
</dbReference>
<dbReference type="Gene3D" id="3.30.40.10">
    <property type="entry name" value="Zinc/RING finger domain, C3HC4 (zinc finger)"/>
    <property type="match status" value="1"/>
</dbReference>
<evidence type="ECO:0000256" key="4">
    <source>
        <dbReference type="ARBA" id="ARBA00022737"/>
    </source>
</evidence>
<keyword evidence="10" id="KW-1185">Reference proteome</keyword>
<protein>
    <recommendedName>
        <fullName evidence="8">RING-type domain-containing protein</fullName>
    </recommendedName>
</protein>
<evidence type="ECO:0000256" key="3">
    <source>
        <dbReference type="ARBA" id="ARBA00022723"/>
    </source>
</evidence>